<dbReference type="SUPFAM" id="SSF51126">
    <property type="entry name" value="Pectin lyase-like"/>
    <property type="match status" value="1"/>
</dbReference>
<dbReference type="PANTHER" id="PTHR31339:SF9">
    <property type="entry name" value="PLASMIN AND FIBRONECTIN-BINDING PROTEIN A"/>
    <property type="match status" value="1"/>
</dbReference>
<dbReference type="InterPro" id="IPR006626">
    <property type="entry name" value="PbH1"/>
</dbReference>
<dbReference type="InterPro" id="IPR011050">
    <property type="entry name" value="Pectin_lyase_fold/virulence"/>
</dbReference>
<dbReference type="InterPro" id="IPR012334">
    <property type="entry name" value="Pectin_lyas_fold"/>
</dbReference>
<dbReference type="RefSeq" id="WP_185677519.1">
    <property type="nucleotide sequence ID" value="NZ_JACLAX010000001.1"/>
</dbReference>
<evidence type="ECO:0000256" key="5">
    <source>
        <dbReference type="SAM" id="SignalP"/>
    </source>
</evidence>
<dbReference type="SMART" id="SM00710">
    <property type="entry name" value="PbH1"/>
    <property type="match status" value="4"/>
</dbReference>
<dbReference type="AlphaFoldDB" id="A0A7X1KNF1"/>
<dbReference type="InterPro" id="IPR024535">
    <property type="entry name" value="RHGA/B-epi-like_pectate_lyase"/>
</dbReference>
<organism evidence="7 8">
    <name type="scientific">Novosphingobium piscinae</name>
    <dbReference type="NCBI Taxonomy" id="1507448"/>
    <lineage>
        <taxon>Bacteria</taxon>
        <taxon>Pseudomonadati</taxon>
        <taxon>Pseudomonadota</taxon>
        <taxon>Alphaproteobacteria</taxon>
        <taxon>Sphingomonadales</taxon>
        <taxon>Sphingomonadaceae</taxon>
        <taxon>Novosphingobium</taxon>
    </lineage>
</organism>
<comment type="caution">
    <text evidence="7">The sequence shown here is derived from an EMBL/GenBank/DDBJ whole genome shotgun (WGS) entry which is preliminary data.</text>
</comment>
<reference evidence="7 8" key="1">
    <citation type="submission" date="2020-08" db="EMBL/GenBank/DDBJ databases">
        <title>The genome sequence of type strain Novosphingobium piscinae KCTC 42194.</title>
        <authorList>
            <person name="Liu Y."/>
        </authorList>
    </citation>
    <scope>NUCLEOTIDE SEQUENCE [LARGE SCALE GENOMIC DNA]</scope>
    <source>
        <strain evidence="7 8">KCTC 42194</strain>
    </source>
</reference>
<evidence type="ECO:0000256" key="4">
    <source>
        <dbReference type="RuleBase" id="RU361169"/>
    </source>
</evidence>
<dbReference type="GO" id="GO:0005975">
    <property type="term" value="P:carbohydrate metabolic process"/>
    <property type="evidence" value="ECO:0007669"/>
    <property type="project" value="InterPro"/>
</dbReference>
<keyword evidence="2 4" id="KW-0378">Hydrolase</keyword>
<dbReference type="Pfam" id="PF00295">
    <property type="entry name" value="Glyco_hydro_28"/>
    <property type="match status" value="1"/>
</dbReference>
<comment type="similarity">
    <text evidence="1 4">Belongs to the glycosyl hydrolase 28 family.</text>
</comment>
<name>A0A7X1KNF1_9SPHN</name>
<sequence>MIRRKLLLRSTLALGAAGLAASRLAAAAGRAGGSRRVFAVERFGARGDGTTNDTAALQRAIDAAAAVGGGAQVRLARGRTYLAGSLTLRGGIDFHLAAGSRLLVSTDPADYAAAAGPSGLAAEGISGPGALLHAFGADDLTISGTGTIDGRSLAFMERYDAADEWWIPKGFRPRLVVLENCRRLTIRDLTLRDAPSWTVHLLGCREVLVEHVTIRNRPDVPNCDGIDPDHCQQVVIRHCAITCGDDAIVIKATAGHEHYGGSHAIRVSACVLTTQDSGLKIGTETHRDIHDVVFERCRIVTGCRGLCIQLRDGGSVHDITFRDITFAARYHSAPWWGRGEAISFTAIPRDAATRVGTIRNVRVENVRGTAENAIRIEGLGGARVSDILLDGVAVTLQRTTAYPGGVFDNRPTRVVEPLEPHATCGVSIRHADRVTIRRSQVNWGPNPPDSFTHLLEAVDAPGLDHAGLAGTAAHPGLPAVVIR</sequence>
<evidence type="ECO:0000313" key="8">
    <source>
        <dbReference type="Proteomes" id="UP000551327"/>
    </source>
</evidence>
<evidence type="ECO:0000259" key="6">
    <source>
        <dbReference type="Pfam" id="PF12708"/>
    </source>
</evidence>
<dbReference type="Gene3D" id="2.160.20.10">
    <property type="entry name" value="Single-stranded right-handed beta-helix, Pectin lyase-like"/>
    <property type="match status" value="1"/>
</dbReference>
<feature type="chain" id="PRO_5030763778" evidence="5">
    <location>
        <begin position="28"/>
        <end position="483"/>
    </location>
</feature>
<protein>
    <submittedName>
        <fullName evidence="7">Right-handed parallel beta-helix repeat-containing protein</fullName>
    </submittedName>
</protein>
<feature type="domain" description="Rhamnogalacturonase A/B/Epimerase-like pectate lyase" evidence="6">
    <location>
        <begin position="39"/>
        <end position="82"/>
    </location>
</feature>
<accession>A0A7X1KNF1</accession>
<dbReference type="InterPro" id="IPR051801">
    <property type="entry name" value="GH28_Enzymes"/>
</dbReference>
<evidence type="ECO:0000313" key="7">
    <source>
        <dbReference type="EMBL" id="MBC2667631.1"/>
    </source>
</evidence>
<feature type="signal peptide" evidence="5">
    <location>
        <begin position="1"/>
        <end position="27"/>
    </location>
</feature>
<dbReference type="Pfam" id="PF12708">
    <property type="entry name" value="Pect-lyase_RHGA_epim"/>
    <property type="match status" value="1"/>
</dbReference>
<evidence type="ECO:0000256" key="1">
    <source>
        <dbReference type="ARBA" id="ARBA00008834"/>
    </source>
</evidence>
<keyword evidence="8" id="KW-1185">Reference proteome</keyword>
<dbReference type="GO" id="GO:0004650">
    <property type="term" value="F:polygalacturonase activity"/>
    <property type="evidence" value="ECO:0007669"/>
    <property type="project" value="InterPro"/>
</dbReference>
<dbReference type="InterPro" id="IPR000743">
    <property type="entry name" value="Glyco_hydro_28"/>
</dbReference>
<dbReference type="PANTHER" id="PTHR31339">
    <property type="entry name" value="PECTIN LYASE-RELATED"/>
    <property type="match status" value="1"/>
</dbReference>
<keyword evidence="5" id="KW-0732">Signal</keyword>
<evidence type="ECO:0000256" key="2">
    <source>
        <dbReference type="ARBA" id="ARBA00022801"/>
    </source>
</evidence>
<proteinExistence type="inferred from homology"/>
<gene>
    <name evidence="7" type="ORF">H7F53_00560</name>
</gene>
<dbReference type="EMBL" id="JACLAX010000001">
    <property type="protein sequence ID" value="MBC2667631.1"/>
    <property type="molecule type" value="Genomic_DNA"/>
</dbReference>
<evidence type="ECO:0000256" key="3">
    <source>
        <dbReference type="ARBA" id="ARBA00023295"/>
    </source>
</evidence>
<keyword evidence="3 4" id="KW-0326">Glycosidase</keyword>
<dbReference type="Proteomes" id="UP000551327">
    <property type="component" value="Unassembled WGS sequence"/>
</dbReference>